<dbReference type="InterPro" id="IPR045340">
    <property type="entry name" value="DUF6533"/>
</dbReference>
<feature type="transmembrane region" description="Helical" evidence="1">
    <location>
        <begin position="162"/>
        <end position="188"/>
    </location>
</feature>
<feature type="transmembrane region" description="Helical" evidence="1">
    <location>
        <begin position="86"/>
        <end position="107"/>
    </location>
</feature>
<feature type="transmembrane region" description="Helical" evidence="1">
    <location>
        <begin position="54"/>
        <end position="74"/>
    </location>
</feature>
<feature type="transmembrane region" description="Helical" evidence="1">
    <location>
        <begin position="24"/>
        <end position="45"/>
    </location>
</feature>
<feature type="transmembrane region" description="Helical" evidence="1">
    <location>
        <begin position="119"/>
        <end position="142"/>
    </location>
</feature>
<proteinExistence type="predicted"/>
<evidence type="ECO:0000256" key="1">
    <source>
        <dbReference type="SAM" id="Phobius"/>
    </source>
</evidence>
<feature type="transmembrane region" description="Helical" evidence="1">
    <location>
        <begin position="209"/>
        <end position="230"/>
    </location>
</feature>
<keyword evidence="4" id="KW-1185">Reference proteome</keyword>
<keyword evidence="1" id="KW-0472">Membrane</keyword>
<dbReference type="AlphaFoldDB" id="A0AAD7HT24"/>
<evidence type="ECO:0000313" key="3">
    <source>
        <dbReference type="EMBL" id="KAJ7726550.1"/>
    </source>
</evidence>
<dbReference type="EMBL" id="JARJLG010000218">
    <property type="protein sequence ID" value="KAJ7726550.1"/>
    <property type="molecule type" value="Genomic_DNA"/>
</dbReference>
<keyword evidence="1" id="KW-1133">Transmembrane helix</keyword>
<evidence type="ECO:0000313" key="4">
    <source>
        <dbReference type="Proteomes" id="UP001215280"/>
    </source>
</evidence>
<dbReference type="Proteomes" id="UP001215280">
    <property type="component" value="Unassembled WGS sequence"/>
</dbReference>
<accession>A0AAD7HT24</accession>
<name>A0AAD7HT24_9AGAR</name>
<sequence>MSVFSAAQALSAMRLQTVKYMTTASTTILFFDYSLTLALEVSLIWPSKWSLTKILYFLSRYMPFIDVPVNIYYLTPSVSLPHCAQLNTAIATGNVFGIAVAEAIFVLRTYGLSGRRRKVLFIFGTLYSLCVVAAVTMMGIFLRNMIYSPPPLGIPGCNLTGGPFVLVGLSFIVVLLNETALMSYTLWIGYKTYRHTKSPVLATLYRDGISYYVFICLGSVANVAILVAAPPELRELLNTFLRVMHSILSTRALLNVREIENKRLEMSVQVTTGTDIHFASGDM</sequence>
<dbReference type="Pfam" id="PF20151">
    <property type="entry name" value="DUF6533"/>
    <property type="match status" value="1"/>
</dbReference>
<comment type="caution">
    <text evidence="3">The sequence shown here is derived from an EMBL/GenBank/DDBJ whole genome shotgun (WGS) entry which is preliminary data.</text>
</comment>
<evidence type="ECO:0000259" key="2">
    <source>
        <dbReference type="Pfam" id="PF20151"/>
    </source>
</evidence>
<gene>
    <name evidence="3" type="ORF">DFH07DRAFT_852647</name>
</gene>
<keyword evidence="1" id="KW-0812">Transmembrane</keyword>
<reference evidence="3" key="1">
    <citation type="submission" date="2023-03" db="EMBL/GenBank/DDBJ databases">
        <title>Massive genome expansion in bonnet fungi (Mycena s.s.) driven by repeated elements and novel gene families across ecological guilds.</title>
        <authorList>
            <consortium name="Lawrence Berkeley National Laboratory"/>
            <person name="Harder C.B."/>
            <person name="Miyauchi S."/>
            <person name="Viragh M."/>
            <person name="Kuo A."/>
            <person name="Thoen E."/>
            <person name="Andreopoulos B."/>
            <person name="Lu D."/>
            <person name="Skrede I."/>
            <person name="Drula E."/>
            <person name="Henrissat B."/>
            <person name="Morin E."/>
            <person name="Kohler A."/>
            <person name="Barry K."/>
            <person name="LaButti K."/>
            <person name="Morin E."/>
            <person name="Salamov A."/>
            <person name="Lipzen A."/>
            <person name="Mereny Z."/>
            <person name="Hegedus B."/>
            <person name="Baldrian P."/>
            <person name="Stursova M."/>
            <person name="Weitz H."/>
            <person name="Taylor A."/>
            <person name="Grigoriev I.V."/>
            <person name="Nagy L.G."/>
            <person name="Martin F."/>
            <person name="Kauserud H."/>
        </authorList>
    </citation>
    <scope>NUCLEOTIDE SEQUENCE</scope>
    <source>
        <strain evidence="3">CBHHK188m</strain>
    </source>
</reference>
<organism evidence="3 4">
    <name type="scientific">Mycena maculata</name>
    <dbReference type="NCBI Taxonomy" id="230809"/>
    <lineage>
        <taxon>Eukaryota</taxon>
        <taxon>Fungi</taxon>
        <taxon>Dikarya</taxon>
        <taxon>Basidiomycota</taxon>
        <taxon>Agaricomycotina</taxon>
        <taxon>Agaricomycetes</taxon>
        <taxon>Agaricomycetidae</taxon>
        <taxon>Agaricales</taxon>
        <taxon>Marasmiineae</taxon>
        <taxon>Mycenaceae</taxon>
        <taxon>Mycena</taxon>
    </lineage>
</organism>
<protein>
    <recommendedName>
        <fullName evidence="2">DUF6533 domain-containing protein</fullName>
    </recommendedName>
</protein>
<feature type="domain" description="DUF6533" evidence="2">
    <location>
        <begin position="20"/>
        <end position="65"/>
    </location>
</feature>